<keyword evidence="2" id="KW-1185">Reference proteome</keyword>
<organism evidence="1 2">
    <name type="scientific">Phyllobacterium phragmitis</name>
    <dbReference type="NCBI Taxonomy" id="2670329"/>
    <lineage>
        <taxon>Bacteria</taxon>
        <taxon>Pseudomonadati</taxon>
        <taxon>Pseudomonadota</taxon>
        <taxon>Alphaproteobacteria</taxon>
        <taxon>Hyphomicrobiales</taxon>
        <taxon>Phyllobacteriaceae</taxon>
        <taxon>Phyllobacterium</taxon>
    </lineage>
</organism>
<accession>A0A2S9IJI2</accession>
<evidence type="ECO:0000313" key="2">
    <source>
        <dbReference type="Proteomes" id="UP000239434"/>
    </source>
</evidence>
<proteinExistence type="predicted"/>
<dbReference type="RefSeq" id="WP_105745703.1">
    <property type="nucleotide sequence ID" value="NZ_PVBR01000035.1"/>
</dbReference>
<dbReference type="Proteomes" id="UP000239434">
    <property type="component" value="Unassembled WGS sequence"/>
</dbReference>
<sequence>MTAFVPIETGDFVMLYRDECLPPWGDLLDTLDLLQYRGSGWDYMWSSSQLFDVVAAGKVTAKTFKTSDGKRRSRFSVVATARTEGELIALRDKLFSIGKVADDAIDREARRLIAPFEAKTREAARKKIKAALPHIYGGRS</sequence>
<protein>
    <submittedName>
        <fullName evidence="1">Uncharacterized protein</fullName>
    </submittedName>
</protein>
<evidence type="ECO:0000313" key="1">
    <source>
        <dbReference type="EMBL" id="PRD40677.1"/>
    </source>
</evidence>
<dbReference type="AlphaFoldDB" id="A0A2S9IJI2"/>
<gene>
    <name evidence="1" type="ORF">C5748_25775</name>
</gene>
<comment type="caution">
    <text evidence="1">The sequence shown here is derived from an EMBL/GenBank/DDBJ whole genome shotgun (WGS) entry which is preliminary data.</text>
</comment>
<dbReference type="EMBL" id="PVBR01000035">
    <property type="protein sequence ID" value="PRD40677.1"/>
    <property type="molecule type" value="Genomic_DNA"/>
</dbReference>
<name>A0A2S9IJI2_9HYPH</name>
<reference evidence="1 2" key="1">
    <citation type="submission" date="2018-02" db="EMBL/GenBank/DDBJ databases">
        <title>The draft genome of Phyllobacterium sp. 1N-3.</title>
        <authorList>
            <person name="Liu L."/>
            <person name="Li L."/>
            <person name="Zhang X."/>
            <person name="Wang T."/>
            <person name="Liang L."/>
        </authorList>
    </citation>
    <scope>NUCLEOTIDE SEQUENCE [LARGE SCALE GENOMIC DNA]</scope>
    <source>
        <strain evidence="1 2">1N-3</strain>
    </source>
</reference>